<dbReference type="SUPFAM" id="SSF53383">
    <property type="entry name" value="PLP-dependent transferases"/>
    <property type="match status" value="1"/>
</dbReference>
<comment type="caution">
    <text evidence="4">The sequence shown here is derived from an EMBL/GenBank/DDBJ whole genome shotgun (WGS) entry which is preliminary data.</text>
</comment>
<dbReference type="InterPro" id="IPR000192">
    <property type="entry name" value="Aminotrans_V_dom"/>
</dbReference>
<accession>A0A9Q1C2E2</accession>
<dbReference type="PANTHER" id="PTHR43686">
    <property type="entry name" value="SULFURTRANSFERASE-RELATED"/>
    <property type="match status" value="1"/>
</dbReference>
<dbReference type="AlphaFoldDB" id="A0A9Q1C2E2"/>
<dbReference type="Pfam" id="PF00266">
    <property type="entry name" value="Aminotran_5"/>
    <property type="match status" value="1"/>
</dbReference>
<dbReference type="EMBL" id="JAIZAY010000008">
    <property type="protein sequence ID" value="KAJ8037376.1"/>
    <property type="molecule type" value="Genomic_DNA"/>
</dbReference>
<dbReference type="CDD" id="cd24138">
    <property type="entry name" value="TtcA-like"/>
    <property type="match status" value="1"/>
</dbReference>
<feature type="domain" description="tRNA(Ile)-lysidine/2-thiocytidine synthase N-terminal" evidence="3">
    <location>
        <begin position="861"/>
        <end position="1029"/>
    </location>
</feature>
<dbReference type="InterPro" id="IPR011063">
    <property type="entry name" value="TilS/TtcA_N"/>
</dbReference>
<proteinExistence type="predicted"/>
<feature type="compositionally biased region" description="Polar residues" evidence="1">
    <location>
        <begin position="744"/>
        <end position="764"/>
    </location>
</feature>
<feature type="compositionally biased region" description="Basic and acidic residues" evidence="1">
    <location>
        <begin position="673"/>
        <end position="682"/>
    </location>
</feature>
<name>A0A9Q1C2E2_HOLLE</name>
<organism evidence="4 5">
    <name type="scientific">Holothuria leucospilota</name>
    <name type="common">Black long sea cucumber</name>
    <name type="synonym">Mertensiothuria leucospilota</name>
    <dbReference type="NCBI Taxonomy" id="206669"/>
    <lineage>
        <taxon>Eukaryota</taxon>
        <taxon>Metazoa</taxon>
        <taxon>Echinodermata</taxon>
        <taxon>Eleutherozoa</taxon>
        <taxon>Echinozoa</taxon>
        <taxon>Holothuroidea</taxon>
        <taxon>Aspidochirotacea</taxon>
        <taxon>Aspidochirotida</taxon>
        <taxon>Holothuriidae</taxon>
        <taxon>Holothuria</taxon>
    </lineage>
</organism>
<dbReference type="OrthoDB" id="420046at2759"/>
<feature type="domain" description="Aminotransferase class V" evidence="2">
    <location>
        <begin position="1"/>
        <end position="339"/>
    </location>
</feature>
<dbReference type="Proteomes" id="UP001152320">
    <property type="component" value="Chromosome 8"/>
</dbReference>
<evidence type="ECO:0000256" key="1">
    <source>
        <dbReference type="SAM" id="MobiDB-lite"/>
    </source>
</evidence>
<sequence length="1098" mass="123096">MYGNVHTTTTVTSLQSTLFRHEARDIIRNAVKASEHDAVIFVGSGCTGAIHKLVNALDLQVPPVVFVSPFEHHSNILPWKELGSTVIRIPQNSAGLVDVGLLETELQKWQSSDRQLIGCFSAASNITGILSDTEGITLLLHRYNALAVWDYATAGPYVDINMNPVINGSDQCAAQKDAIFISPHKFVGGVDTPGVLVAKKYLFRNSTPTEGGGGSVFFVSRERHRYLKQIEMREEGGTPSIVGAIRAGLAFQLKEAVGADVIMKREEELCHKAMKRWSSCPNLILLGSQSVPRLLIFSFLVQHPQTKQFLHYSFLCALLNDLFGIQTRGGCACAGPYAQDVLGIDEKLAQEYEKLLLEDSRLDRVHLRRYHEYSDREVLRPGFVRLNLPYFMKDDCISFVLDAVAMVSEHGWKLLPQYMFNPETGEWKQRHHQVFQDRRWLGSISYASGEMQVPPPPTVKTKGPFPTSYQECLDYAEEIFVTAQKKSRSLSLPDQTLLFQEEAERLRWFMLPSEALSILQANPGENQALQTMPFDPPSYPLNLHFRKVTVIEGLLNECARVCSHIGTMTQRQASNILALDGDCRTIIDSHSDNSEAKLSEDHGFTETNKASCKISNHIEDNRSFPNLEGILRSERNPALVQLPSSGKKSTSNSAFGEGNSEMGECKEFDDETEDKKSRTRVKDSSIYLERGDAGVVAPNIDENNTWSESDSITGCDRLVNHENNCIVNVIDEGPRLQDERTSDFQENVTPSSNHNLVNDKVTSSSDHDVANDSGDIASSEQPKLKINVSEKETFDKDEKGRFDKDVNREGFQGDSEPGNFGPCDNDRAALNIKFHVPPKKLFKPAVQALEEYNMITDGDRLLVCLSGGKDSLSLLHTIRQYQFYAKKKGINFEFGAVTVDPQTPSFDPSPLKGYLAKLGVPYFYEEQCIIEQASNVEGGCDSICSFCSRMKRGRIYAAARREGYNVLAMGQHLDDLAESFLMSVFHNGLLRTMKANYLVKEGDLRVIRPFVYVREKDLREFAQKAKLPVIPENCPACFEAPKERHRTKQLLAAQEILFPRLYQSLQSAMKPLMAKNRTGMESIHRKKQAEEDCDEVEL</sequence>
<dbReference type="InterPro" id="IPR015422">
    <property type="entry name" value="PyrdxlP-dep_Trfase_small"/>
</dbReference>
<reference evidence="4" key="1">
    <citation type="submission" date="2021-10" db="EMBL/GenBank/DDBJ databases">
        <title>Tropical sea cucumber genome reveals ecological adaptation and Cuvierian tubules defense mechanism.</title>
        <authorList>
            <person name="Chen T."/>
        </authorList>
    </citation>
    <scope>NUCLEOTIDE SEQUENCE</scope>
    <source>
        <strain evidence="4">Nanhai2018</strain>
        <tissue evidence="4">Muscle</tissue>
    </source>
</reference>
<dbReference type="Gene3D" id="3.40.640.10">
    <property type="entry name" value="Type I PLP-dependent aspartate aminotransferase-like (Major domain)"/>
    <property type="match status" value="1"/>
</dbReference>
<dbReference type="Pfam" id="PF01171">
    <property type="entry name" value="ATP_bind_3"/>
    <property type="match status" value="1"/>
</dbReference>
<feature type="region of interest" description="Disordered" evidence="1">
    <location>
        <begin position="739"/>
        <end position="783"/>
    </location>
</feature>
<evidence type="ECO:0000259" key="3">
    <source>
        <dbReference type="Pfam" id="PF01171"/>
    </source>
</evidence>
<dbReference type="Gene3D" id="3.40.50.620">
    <property type="entry name" value="HUPs"/>
    <property type="match status" value="1"/>
</dbReference>
<dbReference type="PANTHER" id="PTHR43686:SF1">
    <property type="entry name" value="AMINOTRAN_5 DOMAIN-CONTAINING PROTEIN"/>
    <property type="match status" value="1"/>
</dbReference>
<dbReference type="InterPro" id="IPR014729">
    <property type="entry name" value="Rossmann-like_a/b/a_fold"/>
</dbReference>
<evidence type="ECO:0000259" key="2">
    <source>
        <dbReference type="Pfam" id="PF00266"/>
    </source>
</evidence>
<feature type="compositionally biased region" description="Polar residues" evidence="1">
    <location>
        <begin position="642"/>
        <end position="654"/>
    </location>
</feature>
<gene>
    <name evidence="4" type="ORF">HOLleu_18179</name>
</gene>
<dbReference type="InterPro" id="IPR015421">
    <property type="entry name" value="PyrdxlP-dep_Trfase_major"/>
</dbReference>
<evidence type="ECO:0000313" key="5">
    <source>
        <dbReference type="Proteomes" id="UP001152320"/>
    </source>
</evidence>
<evidence type="ECO:0000313" key="4">
    <source>
        <dbReference type="EMBL" id="KAJ8037376.1"/>
    </source>
</evidence>
<dbReference type="Gene3D" id="3.90.1150.10">
    <property type="entry name" value="Aspartate Aminotransferase, domain 1"/>
    <property type="match status" value="1"/>
</dbReference>
<feature type="region of interest" description="Disordered" evidence="1">
    <location>
        <begin position="640"/>
        <end position="682"/>
    </location>
</feature>
<dbReference type="InterPro" id="IPR015424">
    <property type="entry name" value="PyrdxlP-dep_Trfase"/>
</dbReference>
<keyword evidence="5" id="KW-1185">Reference proteome</keyword>
<dbReference type="SUPFAM" id="SSF52402">
    <property type="entry name" value="Adenine nucleotide alpha hydrolases-like"/>
    <property type="match status" value="1"/>
</dbReference>
<protein>
    <submittedName>
        <fullName evidence="4">Cysteine desulfurase 1, chloroplastic</fullName>
    </submittedName>
</protein>